<feature type="region of interest" description="Disordered" evidence="4">
    <location>
        <begin position="169"/>
        <end position="190"/>
    </location>
</feature>
<dbReference type="Proteomes" id="UP001328107">
    <property type="component" value="Unassembled WGS sequence"/>
</dbReference>
<feature type="non-terminal residue" evidence="6">
    <location>
        <position position="1"/>
    </location>
</feature>
<dbReference type="PANTHER" id="PTHR12271:SF66">
    <property type="entry name" value="TERMINAL URIDYLYLTRANSFERASE TAILOR"/>
    <property type="match status" value="1"/>
</dbReference>
<evidence type="ECO:0000313" key="7">
    <source>
        <dbReference type="Proteomes" id="UP001328107"/>
    </source>
</evidence>
<evidence type="ECO:0000256" key="3">
    <source>
        <dbReference type="ARBA" id="ARBA00022842"/>
    </source>
</evidence>
<dbReference type="AlphaFoldDB" id="A0AAN5ICF9"/>
<organism evidence="6 7">
    <name type="scientific">Pristionchus mayeri</name>
    <dbReference type="NCBI Taxonomy" id="1317129"/>
    <lineage>
        <taxon>Eukaryota</taxon>
        <taxon>Metazoa</taxon>
        <taxon>Ecdysozoa</taxon>
        <taxon>Nematoda</taxon>
        <taxon>Chromadorea</taxon>
        <taxon>Rhabditida</taxon>
        <taxon>Rhabditina</taxon>
        <taxon>Diplogasteromorpha</taxon>
        <taxon>Diplogasteroidea</taxon>
        <taxon>Neodiplogasteridae</taxon>
        <taxon>Pristionchus</taxon>
    </lineage>
</organism>
<feature type="non-terminal residue" evidence="6">
    <location>
        <position position="190"/>
    </location>
</feature>
<dbReference type="Pfam" id="PF03828">
    <property type="entry name" value="PAP_assoc"/>
    <property type="match status" value="1"/>
</dbReference>
<dbReference type="GO" id="GO:0046872">
    <property type="term" value="F:metal ion binding"/>
    <property type="evidence" value="ECO:0007669"/>
    <property type="project" value="UniProtKB-KW"/>
</dbReference>
<feature type="domain" description="PAP-associated" evidence="5">
    <location>
        <begin position="22"/>
        <end position="71"/>
    </location>
</feature>
<sequence>EGWNVYFCNESAKPNWSQCTLSIGELFLQFLDYFAKFDWANQVVQIRQTNMMSKIERGWKEYMCIEDPFELIRNLGHIVTKAMFTSIINSFAVSYEVFSTFKERIQELEDCSDDCVARFGSSLFAKCRELAGEKMKKLEEEEQQLRREKDALFDEVLKKLNIIAEEKKRKVEEEKRKRREEEERNKKEKE</sequence>
<reference evidence="7" key="1">
    <citation type="submission" date="2022-10" db="EMBL/GenBank/DDBJ databases">
        <title>Genome assembly of Pristionchus species.</title>
        <authorList>
            <person name="Yoshida K."/>
            <person name="Sommer R.J."/>
        </authorList>
    </citation>
    <scope>NUCLEOTIDE SEQUENCE [LARGE SCALE GENOMIC DNA]</scope>
    <source>
        <strain evidence="7">RS5460</strain>
    </source>
</reference>
<accession>A0AAN5ICF9</accession>
<protein>
    <recommendedName>
        <fullName evidence="5">PAP-associated domain-containing protein</fullName>
    </recommendedName>
</protein>
<dbReference type="GO" id="GO:0031123">
    <property type="term" value="P:RNA 3'-end processing"/>
    <property type="evidence" value="ECO:0007669"/>
    <property type="project" value="TreeGrafter"/>
</dbReference>
<dbReference type="InterPro" id="IPR002058">
    <property type="entry name" value="PAP_assoc"/>
</dbReference>
<name>A0AAN5ICF9_9BILA</name>
<evidence type="ECO:0000259" key="5">
    <source>
        <dbReference type="Pfam" id="PF03828"/>
    </source>
</evidence>
<dbReference type="Gene3D" id="1.10.1410.10">
    <property type="match status" value="1"/>
</dbReference>
<comment type="caution">
    <text evidence="6">The sequence shown here is derived from an EMBL/GenBank/DDBJ whole genome shotgun (WGS) entry which is preliminary data.</text>
</comment>
<dbReference type="GO" id="GO:0050265">
    <property type="term" value="F:RNA uridylyltransferase activity"/>
    <property type="evidence" value="ECO:0007669"/>
    <property type="project" value="TreeGrafter"/>
</dbReference>
<keyword evidence="7" id="KW-1185">Reference proteome</keyword>
<dbReference type="SUPFAM" id="SSF81631">
    <property type="entry name" value="PAP/OAS1 substrate-binding domain"/>
    <property type="match status" value="1"/>
</dbReference>
<evidence type="ECO:0000313" key="6">
    <source>
        <dbReference type="EMBL" id="GMR57631.1"/>
    </source>
</evidence>
<evidence type="ECO:0000256" key="1">
    <source>
        <dbReference type="ARBA" id="ARBA00022679"/>
    </source>
</evidence>
<evidence type="ECO:0000256" key="4">
    <source>
        <dbReference type="SAM" id="MobiDB-lite"/>
    </source>
</evidence>
<keyword evidence="1" id="KW-0808">Transferase</keyword>
<keyword evidence="2" id="KW-0479">Metal-binding</keyword>
<keyword evidence="3" id="KW-0460">Magnesium</keyword>
<gene>
    <name evidence="6" type="ORF">PMAYCL1PPCAC_27826</name>
</gene>
<dbReference type="PANTHER" id="PTHR12271">
    <property type="entry name" value="POLY A POLYMERASE CID PAP -RELATED"/>
    <property type="match status" value="1"/>
</dbReference>
<evidence type="ECO:0000256" key="2">
    <source>
        <dbReference type="ARBA" id="ARBA00022723"/>
    </source>
</evidence>
<proteinExistence type="predicted"/>
<dbReference type="EMBL" id="BTRK01000006">
    <property type="protein sequence ID" value="GMR57631.1"/>
    <property type="molecule type" value="Genomic_DNA"/>
</dbReference>